<evidence type="ECO:0000313" key="8">
    <source>
        <dbReference type="EMBL" id="KPJ00075.1"/>
    </source>
</evidence>
<evidence type="ECO:0000256" key="2">
    <source>
        <dbReference type="ARBA" id="ARBA00022448"/>
    </source>
</evidence>
<dbReference type="GO" id="GO:0015149">
    <property type="term" value="F:hexose transmembrane transporter activity"/>
    <property type="evidence" value="ECO:0007669"/>
    <property type="project" value="TreeGrafter"/>
</dbReference>
<feature type="domain" description="Major facilitator superfamily (MFS) profile" evidence="7">
    <location>
        <begin position="1"/>
        <end position="151"/>
    </location>
</feature>
<dbReference type="GO" id="GO:0016020">
    <property type="term" value="C:membrane"/>
    <property type="evidence" value="ECO:0007669"/>
    <property type="project" value="UniProtKB-SubCell"/>
</dbReference>
<evidence type="ECO:0000256" key="3">
    <source>
        <dbReference type="ARBA" id="ARBA00022692"/>
    </source>
</evidence>
<dbReference type="SUPFAM" id="SSF103473">
    <property type="entry name" value="MFS general substrate transporter"/>
    <property type="match status" value="1"/>
</dbReference>
<organism evidence="8 9">
    <name type="scientific">Papilio xuthus</name>
    <name type="common">Asian swallowtail butterfly</name>
    <dbReference type="NCBI Taxonomy" id="66420"/>
    <lineage>
        <taxon>Eukaryota</taxon>
        <taxon>Metazoa</taxon>
        <taxon>Ecdysozoa</taxon>
        <taxon>Arthropoda</taxon>
        <taxon>Hexapoda</taxon>
        <taxon>Insecta</taxon>
        <taxon>Pterygota</taxon>
        <taxon>Neoptera</taxon>
        <taxon>Endopterygota</taxon>
        <taxon>Lepidoptera</taxon>
        <taxon>Glossata</taxon>
        <taxon>Ditrysia</taxon>
        <taxon>Papilionoidea</taxon>
        <taxon>Papilionidae</taxon>
        <taxon>Papilioninae</taxon>
        <taxon>Papilio</taxon>
    </lineage>
</organism>
<dbReference type="InterPro" id="IPR045263">
    <property type="entry name" value="GLUT"/>
</dbReference>
<dbReference type="Pfam" id="PF00083">
    <property type="entry name" value="Sugar_tr"/>
    <property type="match status" value="1"/>
</dbReference>
<keyword evidence="9" id="KW-1185">Reference proteome</keyword>
<accession>A0A0N1I9K9</accession>
<feature type="transmembrane region" description="Helical" evidence="6">
    <location>
        <begin position="75"/>
        <end position="96"/>
    </location>
</feature>
<dbReference type="InterPro" id="IPR005828">
    <property type="entry name" value="MFS_sugar_transport-like"/>
</dbReference>
<dbReference type="Proteomes" id="UP000053268">
    <property type="component" value="Unassembled WGS sequence"/>
</dbReference>
<evidence type="ECO:0000256" key="5">
    <source>
        <dbReference type="ARBA" id="ARBA00023136"/>
    </source>
</evidence>
<dbReference type="Gene3D" id="1.20.1250.20">
    <property type="entry name" value="MFS general substrate transporter like domains"/>
    <property type="match status" value="1"/>
</dbReference>
<dbReference type="STRING" id="66420.A0A0N1I9K9"/>
<reference evidence="8 9" key="1">
    <citation type="journal article" date="2015" name="Nat. Commun.">
        <title>Outbred genome sequencing and CRISPR/Cas9 gene editing in butterflies.</title>
        <authorList>
            <person name="Li X."/>
            <person name="Fan D."/>
            <person name="Zhang W."/>
            <person name="Liu G."/>
            <person name="Zhang L."/>
            <person name="Zhao L."/>
            <person name="Fang X."/>
            <person name="Chen L."/>
            <person name="Dong Y."/>
            <person name="Chen Y."/>
            <person name="Ding Y."/>
            <person name="Zhao R."/>
            <person name="Feng M."/>
            <person name="Zhu Y."/>
            <person name="Feng Y."/>
            <person name="Jiang X."/>
            <person name="Zhu D."/>
            <person name="Xiang H."/>
            <person name="Feng X."/>
            <person name="Li S."/>
            <person name="Wang J."/>
            <person name="Zhang G."/>
            <person name="Kronforst M.R."/>
            <person name="Wang W."/>
        </authorList>
    </citation>
    <scope>NUCLEOTIDE SEQUENCE [LARGE SCALE GENOMIC DNA]</scope>
    <source>
        <strain evidence="8">Ya'a_city_454_Px</strain>
        <tissue evidence="8">Whole body</tissue>
    </source>
</reference>
<sequence>MVWSFLVRLSKVVQRLLIGINSGLNAGLAPLYLAEISPVSMRGSIGTVYQLVITITILLSQVLGLKGVLGTEWGWPWLLAVTVIPAAIQCATLPLCPESPKYLLLNKGQELHAQRDYGSYVGVISLYRSCHLICGDIRNGSRFYSMVPCDR</sequence>
<dbReference type="PANTHER" id="PTHR23503">
    <property type="entry name" value="SOLUTE CARRIER FAMILY 2"/>
    <property type="match status" value="1"/>
</dbReference>
<dbReference type="InterPro" id="IPR005829">
    <property type="entry name" value="Sugar_transporter_CS"/>
</dbReference>
<evidence type="ECO:0000256" key="4">
    <source>
        <dbReference type="ARBA" id="ARBA00022989"/>
    </source>
</evidence>
<name>A0A0N1I9K9_PAPXU</name>
<keyword evidence="4 6" id="KW-1133">Transmembrane helix</keyword>
<evidence type="ECO:0000256" key="6">
    <source>
        <dbReference type="SAM" id="Phobius"/>
    </source>
</evidence>
<keyword evidence="2" id="KW-0813">Transport</keyword>
<feature type="transmembrane region" description="Helical" evidence="6">
    <location>
        <begin position="12"/>
        <end position="33"/>
    </location>
</feature>
<keyword evidence="8" id="KW-0762">Sugar transport</keyword>
<comment type="subcellular location">
    <subcellularLocation>
        <location evidence="1">Membrane</location>
        <topology evidence="1">Multi-pass membrane protein</topology>
    </subcellularLocation>
</comment>
<dbReference type="PROSITE" id="PS50850">
    <property type="entry name" value="MFS"/>
    <property type="match status" value="1"/>
</dbReference>
<dbReference type="EMBL" id="KQ459500">
    <property type="protein sequence ID" value="KPJ00075.1"/>
    <property type="molecule type" value="Genomic_DNA"/>
</dbReference>
<dbReference type="InterPro" id="IPR036259">
    <property type="entry name" value="MFS_trans_sf"/>
</dbReference>
<gene>
    <name evidence="8" type="ORF">RR46_00747</name>
</gene>
<protein>
    <submittedName>
        <fullName evidence="8">Solute carrier family 2, facilitated glucose transporter member 3</fullName>
    </submittedName>
</protein>
<evidence type="ECO:0000313" key="9">
    <source>
        <dbReference type="Proteomes" id="UP000053268"/>
    </source>
</evidence>
<dbReference type="AlphaFoldDB" id="A0A0N1I9K9"/>
<proteinExistence type="predicted"/>
<dbReference type="PANTHER" id="PTHR23503:SF8">
    <property type="entry name" value="FACILITATED GLUCOSE TRANSPORTER PROTEIN 1"/>
    <property type="match status" value="1"/>
</dbReference>
<evidence type="ECO:0000259" key="7">
    <source>
        <dbReference type="PROSITE" id="PS50850"/>
    </source>
</evidence>
<dbReference type="InterPro" id="IPR020846">
    <property type="entry name" value="MFS_dom"/>
</dbReference>
<dbReference type="PROSITE" id="PS00217">
    <property type="entry name" value="SUGAR_TRANSPORT_2"/>
    <property type="match status" value="1"/>
</dbReference>
<keyword evidence="3 6" id="KW-0812">Transmembrane</keyword>
<keyword evidence="5 6" id="KW-0472">Membrane</keyword>
<evidence type="ECO:0000256" key="1">
    <source>
        <dbReference type="ARBA" id="ARBA00004141"/>
    </source>
</evidence>
<feature type="transmembrane region" description="Helical" evidence="6">
    <location>
        <begin position="45"/>
        <end position="63"/>
    </location>
</feature>